<dbReference type="GO" id="GO:0052621">
    <property type="term" value="F:diguanylate cyclase activity"/>
    <property type="evidence" value="ECO:0007669"/>
    <property type="project" value="UniProtKB-EC"/>
</dbReference>
<feature type="transmembrane region" description="Helical" evidence="1">
    <location>
        <begin position="45"/>
        <end position="61"/>
    </location>
</feature>
<dbReference type="NCBIfam" id="TIGR00254">
    <property type="entry name" value="GGDEF"/>
    <property type="match status" value="1"/>
</dbReference>
<evidence type="ECO:0000313" key="4">
    <source>
        <dbReference type="Proteomes" id="UP000290909"/>
    </source>
</evidence>
<feature type="domain" description="GGDEF" evidence="2">
    <location>
        <begin position="214"/>
        <end position="336"/>
    </location>
</feature>
<reference evidence="3 4" key="1">
    <citation type="submission" date="2019-01" db="EMBL/GenBank/DDBJ databases">
        <authorList>
            <consortium name="Pathogen Informatics"/>
        </authorList>
    </citation>
    <scope>NUCLEOTIDE SEQUENCE [LARGE SCALE GENOMIC DNA]</scope>
    <source>
        <strain evidence="3 4">NCTC10172</strain>
    </source>
</reference>
<keyword evidence="1" id="KW-0472">Membrane</keyword>
<keyword evidence="3" id="KW-0548">Nucleotidyltransferase</keyword>
<dbReference type="PROSITE" id="PS50887">
    <property type="entry name" value="GGDEF"/>
    <property type="match status" value="1"/>
</dbReference>
<dbReference type="SMART" id="SM00267">
    <property type="entry name" value="GGDEF"/>
    <property type="match status" value="1"/>
</dbReference>
<dbReference type="KEGG" id="ahk:NCTC10172_00800"/>
<evidence type="ECO:0000256" key="1">
    <source>
        <dbReference type="SAM" id="Phobius"/>
    </source>
</evidence>
<evidence type="ECO:0000313" key="3">
    <source>
        <dbReference type="EMBL" id="VEU82777.1"/>
    </source>
</evidence>
<sequence>MKRSSTTDQIVHTKLYKTALFIGLILSVIAITGNFMGGLPIVENIKWLVLLITCTVSLALFENNRAKETTKFILFFIIIWIFIPLGFIETGSSKNVTFSYLMLTVILVSLLFSGVKRIFFLASLLTVFVILHFLDYHFKMPTDLFTDESYFLDQLIQIPFIMLSAIYILIQYANEYAKLNQRLDDQANIDVLTTLYNRRGFNKAIQDIVKYNITNAQLGFIDIDNFKQLNDSYGHSIGDEALRVLSNFMRQAINPSQHILARWGGDEFAIIYYGNKSCLEAHLENIKNQFINYAANYLPVVNISMSVISFSDYNSLEEAITAADKLLYKDKYLKNK</sequence>
<protein>
    <submittedName>
        <fullName evidence="3">Probable diguanylate cyclase AdrA</fullName>
        <ecNumber evidence="3">2.7.7.65</ecNumber>
    </submittedName>
</protein>
<dbReference type="Gene3D" id="3.30.70.270">
    <property type="match status" value="1"/>
</dbReference>
<dbReference type="PANTHER" id="PTHR45138:SF9">
    <property type="entry name" value="DIGUANYLATE CYCLASE DGCM-RELATED"/>
    <property type="match status" value="1"/>
</dbReference>
<feature type="transmembrane region" description="Helical" evidence="1">
    <location>
        <begin position="154"/>
        <end position="173"/>
    </location>
</feature>
<keyword evidence="1" id="KW-1133">Transmembrane helix</keyword>
<feature type="transmembrane region" description="Helical" evidence="1">
    <location>
        <begin position="96"/>
        <end position="113"/>
    </location>
</feature>
<proteinExistence type="predicted"/>
<keyword evidence="4" id="KW-1185">Reference proteome</keyword>
<evidence type="ECO:0000259" key="2">
    <source>
        <dbReference type="PROSITE" id="PS50887"/>
    </source>
</evidence>
<dbReference type="AlphaFoldDB" id="A0A449BKB7"/>
<dbReference type="Pfam" id="PF00990">
    <property type="entry name" value="GGDEF"/>
    <property type="match status" value="1"/>
</dbReference>
<feature type="transmembrane region" description="Helical" evidence="1">
    <location>
        <begin position="20"/>
        <end position="39"/>
    </location>
</feature>
<dbReference type="Proteomes" id="UP000290909">
    <property type="component" value="Chromosome"/>
</dbReference>
<dbReference type="InterPro" id="IPR050469">
    <property type="entry name" value="Diguanylate_Cyclase"/>
</dbReference>
<organism evidence="3 4">
    <name type="scientific">Acholeplasma hippikon</name>
    <dbReference type="NCBI Taxonomy" id="264636"/>
    <lineage>
        <taxon>Bacteria</taxon>
        <taxon>Bacillati</taxon>
        <taxon>Mycoplasmatota</taxon>
        <taxon>Mollicutes</taxon>
        <taxon>Acholeplasmatales</taxon>
        <taxon>Acholeplasmataceae</taxon>
        <taxon>Acholeplasma</taxon>
    </lineage>
</organism>
<gene>
    <name evidence="3" type="primary">adrA</name>
    <name evidence="3" type="ORF">NCTC10172_00800</name>
</gene>
<dbReference type="InterPro" id="IPR000160">
    <property type="entry name" value="GGDEF_dom"/>
</dbReference>
<dbReference type="STRING" id="1408416.GCA_000702765_00239"/>
<keyword evidence="3" id="KW-0808">Transferase</keyword>
<feature type="transmembrane region" description="Helical" evidence="1">
    <location>
        <begin position="73"/>
        <end position="90"/>
    </location>
</feature>
<dbReference type="GO" id="GO:1902201">
    <property type="term" value="P:negative regulation of bacterial-type flagellum-dependent cell motility"/>
    <property type="evidence" value="ECO:0007669"/>
    <property type="project" value="TreeGrafter"/>
</dbReference>
<dbReference type="GO" id="GO:0005886">
    <property type="term" value="C:plasma membrane"/>
    <property type="evidence" value="ECO:0007669"/>
    <property type="project" value="TreeGrafter"/>
</dbReference>
<dbReference type="EC" id="2.7.7.65" evidence="3"/>
<dbReference type="SUPFAM" id="SSF55073">
    <property type="entry name" value="Nucleotide cyclase"/>
    <property type="match status" value="1"/>
</dbReference>
<dbReference type="EMBL" id="LR215050">
    <property type="protein sequence ID" value="VEU82777.1"/>
    <property type="molecule type" value="Genomic_DNA"/>
</dbReference>
<dbReference type="RefSeq" id="WP_035368396.1">
    <property type="nucleotide sequence ID" value="NZ_LR215050.1"/>
</dbReference>
<dbReference type="GO" id="GO:0043709">
    <property type="term" value="P:cell adhesion involved in single-species biofilm formation"/>
    <property type="evidence" value="ECO:0007669"/>
    <property type="project" value="TreeGrafter"/>
</dbReference>
<keyword evidence="1" id="KW-0812">Transmembrane</keyword>
<name>A0A449BKB7_9MOLU</name>
<feature type="transmembrane region" description="Helical" evidence="1">
    <location>
        <begin position="118"/>
        <end position="134"/>
    </location>
</feature>
<dbReference type="PANTHER" id="PTHR45138">
    <property type="entry name" value="REGULATORY COMPONENTS OF SENSORY TRANSDUCTION SYSTEM"/>
    <property type="match status" value="1"/>
</dbReference>
<dbReference type="InterPro" id="IPR029787">
    <property type="entry name" value="Nucleotide_cyclase"/>
</dbReference>
<dbReference type="InterPro" id="IPR043128">
    <property type="entry name" value="Rev_trsase/Diguanyl_cyclase"/>
</dbReference>
<dbReference type="CDD" id="cd01949">
    <property type="entry name" value="GGDEF"/>
    <property type="match status" value="1"/>
</dbReference>
<accession>A0A449BKB7</accession>